<evidence type="ECO:0000256" key="3">
    <source>
        <dbReference type="ARBA" id="ARBA00022448"/>
    </source>
</evidence>
<dbReference type="Proteomes" id="UP000283383">
    <property type="component" value="Unassembled WGS sequence"/>
</dbReference>
<dbReference type="STRING" id="62708.A0A420J5Q2"/>
<dbReference type="GO" id="GO:0008324">
    <property type="term" value="F:monoatomic cation transmembrane transporter activity"/>
    <property type="evidence" value="ECO:0007669"/>
    <property type="project" value="InterPro"/>
</dbReference>
<keyword evidence="6" id="KW-0406">Ion transport</keyword>
<comment type="subcellular location">
    <subcellularLocation>
        <location evidence="1">Membrane</location>
        <topology evidence="1">Multi-pass membrane protein</topology>
    </subcellularLocation>
</comment>
<dbReference type="NCBIfam" id="TIGR01297">
    <property type="entry name" value="CDF"/>
    <property type="match status" value="1"/>
</dbReference>
<dbReference type="FunFam" id="1.20.1510.10:FF:000013">
    <property type="entry name" value="Cation efflux family protein"/>
    <property type="match status" value="1"/>
</dbReference>
<feature type="compositionally biased region" description="Basic and acidic residues" evidence="8">
    <location>
        <begin position="485"/>
        <end position="494"/>
    </location>
</feature>
<dbReference type="SUPFAM" id="SSF160240">
    <property type="entry name" value="Cation efflux protein cytoplasmic domain-like"/>
    <property type="match status" value="1"/>
</dbReference>
<dbReference type="GO" id="GO:0005739">
    <property type="term" value="C:mitochondrion"/>
    <property type="evidence" value="ECO:0007669"/>
    <property type="project" value="UniProtKB-ARBA"/>
</dbReference>
<dbReference type="Gene3D" id="3.30.70.1350">
    <property type="entry name" value="Cation efflux protein, cytoplasmic domain"/>
    <property type="match status" value="1"/>
</dbReference>
<dbReference type="InterPro" id="IPR058533">
    <property type="entry name" value="Cation_efflux_TM"/>
</dbReference>
<dbReference type="GO" id="GO:0030003">
    <property type="term" value="P:intracellular monoatomic cation homeostasis"/>
    <property type="evidence" value="ECO:0007669"/>
    <property type="project" value="UniProtKB-ARBA"/>
</dbReference>
<dbReference type="InterPro" id="IPR036837">
    <property type="entry name" value="Cation_efflux_CTD_sf"/>
</dbReference>
<evidence type="ECO:0000259" key="9">
    <source>
        <dbReference type="Pfam" id="PF01545"/>
    </source>
</evidence>
<dbReference type="FunFam" id="3.30.70.1350:FF:000010">
    <property type="entry name" value="Cation efflux family protein, putative"/>
    <property type="match status" value="1"/>
</dbReference>
<keyword evidence="11" id="KW-1185">Reference proteome</keyword>
<dbReference type="Gene3D" id="1.20.1510.10">
    <property type="entry name" value="Cation efflux protein transmembrane domain"/>
    <property type="match status" value="1"/>
</dbReference>
<dbReference type="PANTHER" id="PTHR43840">
    <property type="entry name" value="MITOCHONDRIAL METAL TRANSPORTER 1-RELATED"/>
    <property type="match status" value="1"/>
</dbReference>
<keyword evidence="5" id="KW-1133">Transmembrane helix</keyword>
<dbReference type="AlphaFoldDB" id="A0A420J5Q2"/>
<dbReference type="Pfam" id="PF01545">
    <property type="entry name" value="Cation_efflux"/>
    <property type="match status" value="1"/>
</dbReference>
<evidence type="ECO:0000256" key="6">
    <source>
        <dbReference type="ARBA" id="ARBA00023065"/>
    </source>
</evidence>
<dbReference type="InterPro" id="IPR002524">
    <property type="entry name" value="Cation_efflux"/>
</dbReference>
<comment type="similarity">
    <text evidence="2">Belongs to the cation diffusion facilitator (CDF) transporter (TC 2.A.4) family. SLC30A subfamily.</text>
</comment>
<accession>A0A420J5Q2</accession>
<keyword evidence="4" id="KW-0812">Transmembrane</keyword>
<dbReference type="PANTHER" id="PTHR43840:SF15">
    <property type="entry name" value="MITOCHONDRIAL METAL TRANSPORTER 1-RELATED"/>
    <property type="match status" value="1"/>
</dbReference>
<protein>
    <submittedName>
        <fullName evidence="10">Mitochondrial metal transporter 2</fullName>
    </submittedName>
</protein>
<organism evidence="10 11">
    <name type="scientific">Golovinomyces cichoracearum</name>
    <dbReference type="NCBI Taxonomy" id="62708"/>
    <lineage>
        <taxon>Eukaryota</taxon>
        <taxon>Fungi</taxon>
        <taxon>Dikarya</taxon>
        <taxon>Ascomycota</taxon>
        <taxon>Pezizomycotina</taxon>
        <taxon>Leotiomycetes</taxon>
        <taxon>Erysiphales</taxon>
        <taxon>Erysiphaceae</taxon>
        <taxon>Golovinomyces</taxon>
    </lineage>
</organism>
<evidence type="ECO:0000256" key="1">
    <source>
        <dbReference type="ARBA" id="ARBA00004141"/>
    </source>
</evidence>
<keyword evidence="3" id="KW-0813">Transport</keyword>
<evidence type="ECO:0000313" key="10">
    <source>
        <dbReference type="EMBL" id="RKF82112.1"/>
    </source>
</evidence>
<dbReference type="EMBL" id="MCBQ01002796">
    <property type="protein sequence ID" value="RKF82112.1"/>
    <property type="molecule type" value="Genomic_DNA"/>
</dbReference>
<evidence type="ECO:0000256" key="4">
    <source>
        <dbReference type="ARBA" id="ARBA00022692"/>
    </source>
</evidence>
<evidence type="ECO:0000313" key="11">
    <source>
        <dbReference type="Proteomes" id="UP000283383"/>
    </source>
</evidence>
<evidence type="ECO:0000256" key="7">
    <source>
        <dbReference type="ARBA" id="ARBA00023136"/>
    </source>
</evidence>
<comment type="caution">
    <text evidence="10">The sequence shown here is derived from an EMBL/GenBank/DDBJ whole genome shotgun (WGS) entry which is preliminary data.</text>
</comment>
<sequence>MPILEIGRRWGLDNAEPVTEELKVILLAQSDEVIAGYSFKKTKAFRRGSCDYSLGLLGLNMRMRMTDLQVCSTTKLRVITLLAVSTRLPLSCSAHKLPEYSIQTTEKKHFQNPRMSSTLAMVLTYSRSFNQKISPPLSHPNLHENTHSFPTSKLDAGVKIARIGLLTNLGMAIAKGVGGHVFNSQAMIADAWHSLTDMASDILTLATVSCSTKPPTGRFPTGYGKIESLGALGVSSILLIAGCSMCYHSCEILYSNFILKNALESTVHSHGHTHGLTSIPSLHAVWLALGTILLKEVLYHTTMKIAVIRKSSVLASNAIHHRIDSLTSVVTLFVILGANLLREAHWLDPVGGFIISLLVIKGGWANVMSAIYELVDRGIGEEVKTWIRQNAKKTLGEVRHGSHVEIQDVEGLKSGQNYLINLQVAVPPTWSIHTMTEIENELRQALGSKVQGVRRVQVRFVSKEKDTSSFHDEFILRTSNQDLEERLDSHDPSTSKEINYKIVDSKEDKH</sequence>
<reference evidence="10 11" key="1">
    <citation type="journal article" date="2018" name="BMC Genomics">
        <title>Comparative genome analyses reveal sequence features reflecting distinct modes of host-adaptation between dicot and monocot powdery mildew.</title>
        <authorList>
            <person name="Wu Y."/>
            <person name="Ma X."/>
            <person name="Pan Z."/>
            <person name="Kale S.D."/>
            <person name="Song Y."/>
            <person name="King H."/>
            <person name="Zhang Q."/>
            <person name="Presley C."/>
            <person name="Deng X."/>
            <person name="Wei C.I."/>
            <person name="Xiao S."/>
        </authorList>
    </citation>
    <scope>NUCLEOTIDE SEQUENCE [LARGE SCALE GENOMIC DNA]</scope>
    <source>
        <strain evidence="10">UMSG3</strain>
    </source>
</reference>
<dbReference type="InterPro" id="IPR027469">
    <property type="entry name" value="Cation_efflux_TMD_sf"/>
</dbReference>
<keyword evidence="7" id="KW-0472">Membrane</keyword>
<dbReference type="GO" id="GO:0098771">
    <property type="term" value="P:inorganic ion homeostasis"/>
    <property type="evidence" value="ECO:0007669"/>
    <property type="project" value="UniProtKB-ARBA"/>
</dbReference>
<gene>
    <name evidence="10" type="ORF">GcM3_027037</name>
</gene>
<evidence type="ECO:0000256" key="8">
    <source>
        <dbReference type="SAM" id="MobiDB-lite"/>
    </source>
</evidence>
<dbReference type="GO" id="GO:0016020">
    <property type="term" value="C:membrane"/>
    <property type="evidence" value="ECO:0007669"/>
    <property type="project" value="UniProtKB-SubCell"/>
</dbReference>
<feature type="domain" description="Cation efflux protein transmembrane" evidence="9">
    <location>
        <begin position="163"/>
        <end position="375"/>
    </location>
</feature>
<proteinExistence type="inferred from homology"/>
<evidence type="ECO:0000256" key="5">
    <source>
        <dbReference type="ARBA" id="ARBA00022989"/>
    </source>
</evidence>
<evidence type="ECO:0000256" key="2">
    <source>
        <dbReference type="ARBA" id="ARBA00008873"/>
    </source>
</evidence>
<name>A0A420J5Q2_9PEZI</name>
<dbReference type="SUPFAM" id="SSF161111">
    <property type="entry name" value="Cation efflux protein transmembrane domain-like"/>
    <property type="match status" value="1"/>
</dbReference>
<dbReference type="InterPro" id="IPR050291">
    <property type="entry name" value="CDF_Transporter"/>
</dbReference>
<feature type="region of interest" description="Disordered" evidence="8">
    <location>
        <begin position="485"/>
        <end position="510"/>
    </location>
</feature>